<name>A0A0L6JIU4_9FIRM</name>
<dbReference type="SMART" id="SM00855">
    <property type="entry name" value="PGAM"/>
    <property type="match status" value="1"/>
</dbReference>
<dbReference type="Gene3D" id="3.40.50.1240">
    <property type="entry name" value="Phosphoglycerate mutase-like"/>
    <property type="match status" value="1"/>
</dbReference>
<feature type="binding site" evidence="1">
    <location>
        <position position="43"/>
    </location>
    <ligand>
        <name>substrate</name>
    </ligand>
</feature>
<organism evidence="2 3">
    <name type="scientific">Pseudobacteroides cellulosolvens ATCC 35603 = DSM 2933</name>
    <dbReference type="NCBI Taxonomy" id="398512"/>
    <lineage>
        <taxon>Bacteria</taxon>
        <taxon>Bacillati</taxon>
        <taxon>Bacillota</taxon>
        <taxon>Clostridia</taxon>
        <taxon>Eubacteriales</taxon>
        <taxon>Oscillospiraceae</taxon>
        <taxon>Pseudobacteroides</taxon>
    </lineage>
</organism>
<sequence>MYREFHGWTDSPITEKGHKQAELAAKRLKDVKIDVIYSSSLKRTLQTAQYIANIKNLPIIRTDRLKEINGGDWEGKKWDELADLWPLENETWEKRPHVHKMPNGESMEEFQERLLKEVQYIADNNKGKDICIVTHGTAIKAMMCRFKGCDLEEMVNIKWYDNTSVTIIDYENGEYNVVLEGDASHLGREMSTIYNQEWWSQYEKEFEERQR</sequence>
<dbReference type="PANTHER" id="PTHR48100:SF1">
    <property type="entry name" value="HISTIDINE PHOSPHATASE FAMILY PROTEIN-RELATED"/>
    <property type="match status" value="1"/>
</dbReference>
<dbReference type="GO" id="GO:0016791">
    <property type="term" value="F:phosphatase activity"/>
    <property type="evidence" value="ECO:0007669"/>
    <property type="project" value="TreeGrafter"/>
</dbReference>
<reference evidence="3" key="1">
    <citation type="submission" date="2015-07" db="EMBL/GenBank/DDBJ databases">
        <title>Near-Complete Genome Sequence of the Cellulolytic Bacterium Bacteroides (Pseudobacteroides) cellulosolvens ATCC 35603.</title>
        <authorList>
            <person name="Dassa B."/>
            <person name="Utturkar S.M."/>
            <person name="Klingeman D.M."/>
            <person name="Hurt R.A."/>
            <person name="Keller M."/>
            <person name="Xu J."/>
            <person name="Reddy Y.H.K."/>
            <person name="Borovok I."/>
            <person name="Grinberg I.R."/>
            <person name="Lamed R."/>
            <person name="Zhivin O."/>
            <person name="Bayer E.A."/>
            <person name="Brown S.D."/>
        </authorList>
    </citation>
    <scope>NUCLEOTIDE SEQUENCE [LARGE SCALE GENOMIC DNA]</scope>
    <source>
        <strain evidence="3">DSM 2933</strain>
    </source>
</reference>
<gene>
    <name evidence="2" type="ORF">Bccel_0632</name>
</gene>
<dbReference type="SUPFAM" id="SSF53254">
    <property type="entry name" value="Phosphoglycerate mutase-like"/>
    <property type="match status" value="1"/>
</dbReference>
<dbReference type="GO" id="GO:0005737">
    <property type="term" value="C:cytoplasm"/>
    <property type="evidence" value="ECO:0007669"/>
    <property type="project" value="TreeGrafter"/>
</dbReference>
<dbReference type="InterPro" id="IPR029033">
    <property type="entry name" value="His_PPase_superfam"/>
</dbReference>
<evidence type="ECO:0000256" key="1">
    <source>
        <dbReference type="PIRSR" id="PIRSR613078-2"/>
    </source>
</evidence>
<dbReference type="InterPro" id="IPR013078">
    <property type="entry name" value="His_Pase_superF_clade-1"/>
</dbReference>
<keyword evidence="3" id="KW-1185">Reference proteome</keyword>
<dbReference type="STRING" id="398512.Bccel_0632"/>
<dbReference type="PATRIC" id="fig|398512.5.peg.653"/>
<comment type="caution">
    <text evidence="2">The sequence shown here is derived from an EMBL/GenBank/DDBJ whole genome shotgun (WGS) entry which is preliminary data.</text>
</comment>
<dbReference type="Proteomes" id="UP000036923">
    <property type="component" value="Unassembled WGS sequence"/>
</dbReference>
<dbReference type="AlphaFoldDB" id="A0A0L6JIU4"/>
<dbReference type="CDD" id="cd07067">
    <property type="entry name" value="HP_PGM_like"/>
    <property type="match status" value="1"/>
</dbReference>
<proteinExistence type="predicted"/>
<protein>
    <submittedName>
        <fullName evidence="2">Phosphoglycerate mutase</fullName>
    </submittedName>
</protein>
<dbReference type="Pfam" id="PF00300">
    <property type="entry name" value="His_Phos_1"/>
    <property type="match status" value="1"/>
</dbReference>
<evidence type="ECO:0000313" key="3">
    <source>
        <dbReference type="Proteomes" id="UP000036923"/>
    </source>
</evidence>
<evidence type="ECO:0000313" key="2">
    <source>
        <dbReference type="EMBL" id="KNY25372.1"/>
    </source>
</evidence>
<accession>A0A0L6JIU4</accession>
<dbReference type="eggNOG" id="COG0406">
    <property type="taxonomic scope" value="Bacteria"/>
</dbReference>
<dbReference type="PANTHER" id="PTHR48100">
    <property type="entry name" value="BROAD-SPECIFICITY PHOSPHATASE YOR283W-RELATED"/>
    <property type="match status" value="1"/>
</dbReference>
<dbReference type="EMBL" id="LGTC01000001">
    <property type="protein sequence ID" value="KNY25372.1"/>
    <property type="molecule type" value="Genomic_DNA"/>
</dbReference>
<dbReference type="InterPro" id="IPR050275">
    <property type="entry name" value="PGM_Phosphatase"/>
</dbReference>